<feature type="non-terminal residue" evidence="2">
    <location>
        <position position="1"/>
    </location>
</feature>
<evidence type="ECO:0000313" key="2">
    <source>
        <dbReference type="EMBL" id="KAH9320790.1"/>
    </source>
</evidence>
<evidence type="ECO:0000256" key="1">
    <source>
        <dbReference type="SAM" id="MobiDB-lite"/>
    </source>
</evidence>
<reference evidence="2 3" key="1">
    <citation type="journal article" date="2021" name="Nat. Plants">
        <title>The Taxus genome provides insights into paclitaxel biosynthesis.</title>
        <authorList>
            <person name="Xiong X."/>
            <person name="Gou J."/>
            <person name="Liao Q."/>
            <person name="Li Y."/>
            <person name="Zhou Q."/>
            <person name="Bi G."/>
            <person name="Li C."/>
            <person name="Du R."/>
            <person name="Wang X."/>
            <person name="Sun T."/>
            <person name="Guo L."/>
            <person name="Liang H."/>
            <person name="Lu P."/>
            <person name="Wu Y."/>
            <person name="Zhang Z."/>
            <person name="Ro D.K."/>
            <person name="Shang Y."/>
            <person name="Huang S."/>
            <person name="Yan J."/>
        </authorList>
    </citation>
    <scope>NUCLEOTIDE SEQUENCE [LARGE SCALE GENOMIC DNA]</scope>
    <source>
        <strain evidence="2">Ta-2019</strain>
    </source>
</reference>
<feature type="non-terminal residue" evidence="2">
    <location>
        <position position="50"/>
    </location>
</feature>
<sequence>GFVLRSDNEPGAENVQIKPSDKTLKPLEDVGQQNSLVFSTDGTLLAAGGD</sequence>
<protein>
    <submittedName>
        <fullName evidence="2">Uncharacterized protein</fullName>
    </submittedName>
</protein>
<organism evidence="2 3">
    <name type="scientific">Taxus chinensis</name>
    <name type="common">Chinese yew</name>
    <name type="synonym">Taxus wallichiana var. chinensis</name>
    <dbReference type="NCBI Taxonomy" id="29808"/>
    <lineage>
        <taxon>Eukaryota</taxon>
        <taxon>Viridiplantae</taxon>
        <taxon>Streptophyta</taxon>
        <taxon>Embryophyta</taxon>
        <taxon>Tracheophyta</taxon>
        <taxon>Spermatophyta</taxon>
        <taxon>Pinopsida</taxon>
        <taxon>Pinidae</taxon>
        <taxon>Conifers II</taxon>
        <taxon>Cupressales</taxon>
        <taxon>Taxaceae</taxon>
        <taxon>Taxus</taxon>
    </lineage>
</organism>
<dbReference type="EMBL" id="JAHRHJ020000003">
    <property type="protein sequence ID" value="KAH9320790.1"/>
    <property type="molecule type" value="Genomic_DNA"/>
</dbReference>
<evidence type="ECO:0000313" key="3">
    <source>
        <dbReference type="Proteomes" id="UP000824469"/>
    </source>
</evidence>
<dbReference type="Proteomes" id="UP000824469">
    <property type="component" value="Unassembled WGS sequence"/>
</dbReference>
<comment type="caution">
    <text evidence="2">The sequence shown here is derived from an EMBL/GenBank/DDBJ whole genome shotgun (WGS) entry which is preliminary data.</text>
</comment>
<dbReference type="AlphaFoldDB" id="A0AA38GG41"/>
<accession>A0AA38GG41</accession>
<gene>
    <name evidence="2" type="ORF">KI387_015429</name>
</gene>
<proteinExistence type="predicted"/>
<feature type="region of interest" description="Disordered" evidence="1">
    <location>
        <begin position="1"/>
        <end position="26"/>
    </location>
</feature>
<name>A0AA38GG41_TAXCH</name>
<keyword evidence="3" id="KW-1185">Reference proteome</keyword>